<dbReference type="AlphaFoldDB" id="A0A1H9W9W6"/>
<evidence type="ECO:0000313" key="9">
    <source>
        <dbReference type="EMBL" id="SES30722.1"/>
    </source>
</evidence>
<accession>A0A1H9W9W6</accession>
<dbReference type="OrthoDB" id="2880944at2"/>
<gene>
    <name evidence="9" type="ORF">SAMN05518684_11576</name>
</gene>
<dbReference type="EMBL" id="FOGT01000015">
    <property type="protein sequence ID" value="SES30722.1"/>
    <property type="molecule type" value="Genomic_DNA"/>
</dbReference>
<reference evidence="10" key="1">
    <citation type="submission" date="2016-10" db="EMBL/GenBank/DDBJ databases">
        <authorList>
            <person name="Varghese N."/>
            <person name="Submissions S."/>
        </authorList>
    </citation>
    <scope>NUCLEOTIDE SEQUENCE [LARGE SCALE GENOMIC DNA]</scope>
    <source>
        <strain evidence="10">S9</strain>
    </source>
</reference>
<feature type="transmembrane region" description="Helical" evidence="8">
    <location>
        <begin position="226"/>
        <end position="244"/>
    </location>
</feature>
<comment type="subcellular location">
    <subcellularLocation>
        <location evidence="1 8">Cell membrane</location>
        <topology evidence="1 8">Multi-pass membrane protein</topology>
    </subcellularLocation>
</comment>
<dbReference type="InterPro" id="IPR002781">
    <property type="entry name" value="TM_pro_TauE-like"/>
</dbReference>
<dbReference type="Proteomes" id="UP000198571">
    <property type="component" value="Unassembled WGS sequence"/>
</dbReference>
<keyword evidence="7 8" id="KW-0472">Membrane</keyword>
<dbReference type="RefSeq" id="WP_093054443.1">
    <property type="nucleotide sequence ID" value="NZ_FOGT01000015.1"/>
</dbReference>
<dbReference type="PANTHER" id="PTHR30269">
    <property type="entry name" value="TRANSMEMBRANE PROTEIN YFCA"/>
    <property type="match status" value="1"/>
</dbReference>
<evidence type="ECO:0000256" key="5">
    <source>
        <dbReference type="ARBA" id="ARBA00022692"/>
    </source>
</evidence>
<evidence type="ECO:0000256" key="4">
    <source>
        <dbReference type="ARBA" id="ARBA00022475"/>
    </source>
</evidence>
<feature type="transmembrane region" description="Helical" evidence="8">
    <location>
        <begin position="134"/>
        <end position="158"/>
    </location>
</feature>
<dbReference type="PANTHER" id="PTHR30269:SF37">
    <property type="entry name" value="MEMBRANE TRANSPORTER PROTEIN"/>
    <property type="match status" value="1"/>
</dbReference>
<keyword evidence="6 8" id="KW-1133">Transmembrane helix</keyword>
<evidence type="ECO:0000256" key="1">
    <source>
        <dbReference type="ARBA" id="ARBA00004651"/>
    </source>
</evidence>
<dbReference type="InterPro" id="IPR052017">
    <property type="entry name" value="TSUP"/>
</dbReference>
<dbReference type="Pfam" id="PF01925">
    <property type="entry name" value="TauE"/>
    <property type="match status" value="1"/>
</dbReference>
<feature type="transmembrane region" description="Helical" evidence="8">
    <location>
        <begin position="69"/>
        <end position="89"/>
    </location>
</feature>
<keyword evidence="4 8" id="KW-1003">Cell membrane</keyword>
<evidence type="ECO:0000313" key="10">
    <source>
        <dbReference type="Proteomes" id="UP000198571"/>
    </source>
</evidence>
<sequence length="245" mass="26506">MITELLIIFVILLIGSFIQGVSGFGFGLFAMSFLPFLFTIKDSTLLVVSLALVLSISIALQMFRHIQWRVLTVLLAAALAGRVGAFFVLHNYGDLDILKTFLGIFLISVVIYLFKSSGPGEGKLLGKTWLPVLLGLGGGFIGGIYAVGGPFFVFYLMLVFSDNKYAYSANLQLTFVFTNSVTVLLHGMNGDFNGEFLLYFLVGIASVLIGSRIGIKCFAHISQQNIKKLAAIVVAVAAVNLILFG</sequence>
<dbReference type="STRING" id="1601833.SAMN05518684_11576"/>
<evidence type="ECO:0000256" key="3">
    <source>
        <dbReference type="ARBA" id="ARBA00022448"/>
    </source>
</evidence>
<evidence type="ECO:0000256" key="6">
    <source>
        <dbReference type="ARBA" id="ARBA00022989"/>
    </source>
</evidence>
<comment type="similarity">
    <text evidence="2 8">Belongs to the 4-toluene sulfonate uptake permease (TSUP) (TC 2.A.102) family.</text>
</comment>
<protein>
    <recommendedName>
        <fullName evidence="8">Probable membrane transporter protein</fullName>
    </recommendedName>
</protein>
<organism evidence="9 10">
    <name type="scientific">Salipaludibacillus aurantiacus</name>
    <dbReference type="NCBI Taxonomy" id="1601833"/>
    <lineage>
        <taxon>Bacteria</taxon>
        <taxon>Bacillati</taxon>
        <taxon>Bacillota</taxon>
        <taxon>Bacilli</taxon>
        <taxon>Bacillales</taxon>
        <taxon>Bacillaceae</taxon>
    </lineage>
</organism>
<feature type="transmembrane region" description="Helical" evidence="8">
    <location>
        <begin position="96"/>
        <end position="114"/>
    </location>
</feature>
<evidence type="ECO:0000256" key="7">
    <source>
        <dbReference type="ARBA" id="ARBA00023136"/>
    </source>
</evidence>
<feature type="transmembrane region" description="Helical" evidence="8">
    <location>
        <begin position="6"/>
        <end position="38"/>
    </location>
</feature>
<name>A0A1H9W9W6_9BACI</name>
<feature type="transmembrane region" description="Helical" evidence="8">
    <location>
        <begin position="196"/>
        <end position="214"/>
    </location>
</feature>
<evidence type="ECO:0000256" key="8">
    <source>
        <dbReference type="RuleBase" id="RU363041"/>
    </source>
</evidence>
<keyword evidence="10" id="KW-1185">Reference proteome</keyword>
<proteinExistence type="inferred from homology"/>
<keyword evidence="3" id="KW-0813">Transport</keyword>
<keyword evidence="5 8" id="KW-0812">Transmembrane</keyword>
<feature type="transmembrane region" description="Helical" evidence="8">
    <location>
        <begin position="45"/>
        <end position="63"/>
    </location>
</feature>
<evidence type="ECO:0000256" key="2">
    <source>
        <dbReference type="ARBA" id="ARBA00009142"/>
    </source>
</evidence>
<dbReference type="GO" id="GO:0005886">
    <property type="term" value="C:plasma membrane"/>
    <property type="evidence" value="ECO:0007669"/>
    <property type="project" value="UniProtKB-SubCell"/>
</dbReference>